<protein>
    <submittedName>
        <fullName evidence="1">Uncharacterized protein</fullName>
    </submittedName>
</protein>
<proteinExistence type="predicted"/>
<sequence>MDYDNNITVFDPILLAHALYYFDHNVLDLSYLRDGKIGSENGNIPMIIGFGYQDIIDQLSISYEAKTSDRVLLDATIVGYYPLDDVTNVIGLVRDDLNFTNFDGYYQARGFTILDIPSHAWIQSQNQSGIFPPIASSMACLLVLSI</sequence>
<reference evidence="1" key="1">
    <citation type="submission" date="2021-02" db="EMBL/GenBank/DDBJ databases">
        <authorList>
            <person name="Nowell W R."/>
        </authorList>
    </citation>
    <scope>NUCLEOTIDE SEQUENCE</scope>
</reference>
<dbReference type="EMBL" id="CAJOAX010002231">
    <property type="protein sequence ID" value="CAF3780303.1"/>
    <property type="molecule type" value="Genomic_DNA"/>
</dbReference>
<evidence type="ECO:0000313" key="3">
    <source>
        <dbReference type="Proteomes" id="UP000663882"/>
    </source>
</evidence>
<dbReference type="OrthoDB" id="6017464at2759"/>
<accession>A0A814ZKW9</accession>
<organism evidence="1 3">
    <name type="scientific">Rotaria sordida</name>
    <dbReference type="NCBI Taxonomy" id="392033"/>
    <lineage>
        <taxon>Eukaryota</taxon>
        <taxon>Metazoa</taxon>
        <taxon>Spiralia</taxon>
        <taxon>Gnathifera</taxon>
        <taxon>Rotifera</taxon>
        <taxon>Eurotatoria</taxon>
        <taxon>Bdelloidea</taxon>
        <taxon>Philodinida</taxon>
        <taxon>Philodinidae</taxon>
        <taxon>Rotaria</taxon>
    </lineage>
</organism>
<dbReference type="AlphaFoldDB" id="A0A814ZKW9"/>
<name>A0A814ZKW9_9BILA</name>
<comment type="caution">
    <text evidence="1">The sequence shown here is derived from an EMBL/GenBank/DDBJ whole genome shotgun (WGS) entry which is preliminary data.</text>
</comment>
<dbReference type="Proteomes" id="UP000663882">
    <property type="component" value="Unassembled WGS sequence"/>
</dbReference>
<evidence type="ECO:0000313" key="2">
    <source>
        <dbReference type="EMBL" id="CAF3780303.1"/>
    </source>
</evidence>
<dbReference type="EMBL" id="CAJNOO010002201">
    <property type="protein sequence ID" value="CAF1245435.1"/>
    <property type="molecule type" value="Genomic_DNA"/>
</dbReference>
<evidence type="ECO:0000313" key="1">
    <source>
        <dbReference type="EMBL" id="CAF1245435.1"/>
    </source>
</evidence>
<gene>
    <name evidence="2" type="ORF">OTI717_LOCUS17149</name>
    <name evidence="1" type="ORF">RFH988_LOCUS26893</name>
</gene>
<dbReference type="Proteomes" id="UP000663823">
    <property type="component" value="Unassembled WGS sequence"/>
</dbReference>